<name>A0A830F832_9EURY</name>
<evidence type="ECO:0000313" key="2">
    <source>
        <dbReference type="EMBL" id="GGL72633.1"/>
    </source>
</evidence>
<comment type="caution">
    <text evidence="2">The sequence shown here is derived from an EMBL/GenBank/DDBJ whole genome shotgun (WGS) entry which is preliminary data.</text>
</comment>
<keyword evidence="3" id="KW-1185">Reference proteome</keyword>
<protein>
    <recommendedName>
        <fullName evidence="1">DUF7123 domain-containing protein</fullName>
    </recommendedName>
</protein>
<evidence type="ECO:0000313" key="3">
    <source>
        <dbReference type="Proteomes" id="UP000607197"/>
    </source>
</evidence>
<feature type="domain" description="DUF7123" evidence="1">
    <location>
        <begin position="7"/>
        <end position="83"/>
    </location>
</feature>
<dbReference type="Proteomes" id="UP000607197">
    <property type="component" value="Unassembled WGS sequence"/>
</dbReference>
<organism evidence="2 3">
    <name type="scientific">Halocalculus aciditolerans</name>
    <dbReference type="NCBI Taxonomy" id="1383812"/>
    <lineage>
        <taxon>Archaea</taxon>
        <taxon>Methanobacteriati</taxon>
        <taxon>Methanobacteriota</taxon>
        <taxon>Stenosarchaea group</taxon>
        <taxon>Halobacteria</taxon>
        <taxon>Halobacteriales</taxon>
        <taxon>Halobacteriaceae</taxon>
        <taxon>Halocalculus</taxon>
    </lineage>
</organism>
<accession>A0A830F832</accession>
<dbReference type="RefSeq" id="WP_188980920.1">
    <property type="nucleotide sequence ID" value="NZ_BMPG01000007.1"/>
</dbReference>
<sequence length="84" mass="8990">MSASASAVVASESESLSAKQARILDYLAEQAGAKTYFKSRLIGEELGMSAKEVGTNMTKLTEGEYGITVEKWGYSSSTTWKVTA</sequence>
<evidence type="ECO:0000259" key="1">
    <source>
        <dbReference type="Pfam" id="PF23438"/>
    </source>
</evidence>
<gene>
    <name evidence="2" type="ORF">GCM10009039_33280</name>
</gene>
<dbReference type="OrthoDB" id="186577at2157"/>
<reference evidence="2" key="2">
    <citation type="submission" date="2020-09" db="EMBL/GenBank/DDBJ databases">
        <authorList>
            <person name="Sun Q."/>
            <person name="Ohkuma M."/>
        </authorList>
    </citation>
    <scope>NUCLEOTIDE SEQUENCE</scope>
    <source>
        <strain evidence="2">JCM 19596</strain>
    </source>
</reference>
<dbReference type="Pfam" id="PF23438">
    <property type="entry name" value="DUF7123"/>
    <property type="match status" value="1"/>
</dbReference>
<dbReference type="AlphaFoldDB" id="A0A830F832"/>
<dbReference type="EMBL" id="BMPG01000007">
    <property type="protein sequence ID" value="GGL72633.1"/>
    <property type="molecule type" value="Genomic_DNA"/>
</dbReference>
<reference evidence="2" key="1">
    <citation type="journal article" date="2014" name="Int. J. Syst. Evol. Microbiol.">
        <title>Complete genome sequence of Corynebacterium casei LMG S-19264T (=DSM 44701T), isolated from a smear-ripened cheese.</title>
        <authorList>
            <consortium name="US DOE Joint Genome Institute (JGI-PGF)"/>
            <person name="Walter F."/>
            <person name="Albersmeier A."/>
            <person name="Kalinowski J."/>
            <person name="Ruckert C."/>
        </authorList>
    </citation>
    <scope>NUCLEOTIDE SEQUENCE</scope>
    <source>
        <strain evidence="2">JCM 19596</strain>
    </source>
</reference>
<dbReference type="InterPro" id="IPR055547">
    <property type="entry name" value="DUF7123"/>
</dbReference>
<proteinExistence type="predicted"/>